<dbReference type="InterPro" id="IPR024298">
    <property type="entry name" value="Sec16_Sec23-bd"/>
</dbReference>
<feature type="region of interest" description="Disordered" evidence="6">
    <location>
        <begin position="501"/>
        <end position="533"/>
    </location>
</feature>
<evidence type="ECO:0000256" key="3">
    <source>
        <dbReference type="ARBA" id="ARBA00022448"/>
    </source>
</evidence>
<feature type="compositionally biased region" description="Polar residues" evidence="6">
    <location>
        <begin position="1546"/>
        <end position="1560"/>
    </location>
</feature>
<feature type="region of interest" description="Disordered" evidence="6">
    <location>
        <begin position="1540"/>
        <end position="1591"/>
    </location>
</feature>
<dbReference type="CDD" id="cd09233">
    <property type="entry name" value="ACE1-Sec16-like"/>
    <property type="match status" value="1"/>
</dbReference>
<evidence type="ECO:0000256" key="6">
    <source>
        <dbReference type="SAM" id="MobiDB-lite"/>
    </source>
</evidence>
<keyword evidence="9" id="KW-1185">Reference proteome</keyword>
<feature type="compositionally biased region" description="Basic and acidic residues" evidence="6">
    <location>
        <begin position="1564"/>
        <end position="1577"/>
    </location>
</feature>
<comment type="similarity">
    <text evidence="2">Belongs to the SEC16 family.</text>
</comment>
<dbReference type="GO" id="GO:0070973">
    <property type="term" value="P:protein localization to endoplasmic reticulum exit site"/>
    <property type="evidence" value="ECO:0007669"/>
    <property type="project" value="TreeGrafter"/>
</dbReference>
<dbReference type="OMA" id="KCALEWA"/>
<feature type="compositionally biased region" description="Basic and acidic residues" evidence="6">
    <location>
        <begin position="501"/>
        <end position="522"/>
    </location>
</feature>
<feature type="region of interest" description="Disordered" evidence="6">
    <location>
        <begin position="1350"/>
        <end position="1375"/>
    </location>
</feature>
<feature type="region of interest" description="Disordered" evidence="6">
    <location>
        <begin position="298"/>
        <end position="317"/>
    </location>
</feature>
<evidence type="ECO:0000256" key="1">
    <source>
        <dbReference type="ARBA" id="ARBA00004240"/>
    </source>
</evidence>
<dbReference type="STRING" id="45882.A0A0V1DI91"/>
<evidence type="ECO:0000259" key="7">
    <source>
        <dbReference type="Pfam" id="PF12931"/>
    </source>
</evidence>
<dbReference type="OrthoDB" id="8918678at2759"/>
<feature type="region of interest" description="Disordered" evidence="6">
    <location>
        <begin position="203"/>
        <end position="272"/>
    </location>
</feature>
<evidence type="ECO:0000256" key="5">
    <source>
        <dbReference type="ARBA" id="ARBA00022892"/>
    </source>
</evidence>
<feature type="region of interest" description="Disordered" evidence="6">
    <location>
        <begin position="341"/>
        <end position="395"/>
    </location>
</feature>
<protein>
    <submittedName>
        <fullName evidence="8">Protein transport protein Sec16A</fullName>
    </submittedName>
</protein>
<keyword evidence="3" id="KW-0813">Transport</keyword>
<accession>A0A0V1DI91</accession>
<dbReference type="GO" id="GO:0070971">
    <property type="term" value="C:endoplasmic reticulum exit site"/>
    <property type="evidence" value="ECO:0007669"/>
    <property type="project" value="TreeGrafter"/>
</dbReference>
<dbReference type="Pfam" id="PF12931">
    <property type="entry name" value="TPR_Sec16"/>
    <property type="match status" value="1"/>
</dbReference>
<dbReference type="GO" id="GO:0007030">
    <property type="term" value="P:Golgi organization"/>
    <property type="evidence" value="ECO:0007669"/>
    <property type="project" value="TreeGrafter"/>
</dbReference>
<evidence type="ECO:0000313" key="9">
    <source>
        <dbReference type="Proteomes" id="UP000054653"/>
    </source>
</evidence>
<dbReference type="Proteomes" id="UP000054653">
    <property type="component" value="Unassembled WGS sequence"/>
</dbReference>
<evidence type="ECO:0000256" key="2">
    <source>
        <dbReference type="ARBA" id="ARBA00005927"/>
    </source>
</evidence>
<feature type="compositionally biased region" description="Basic residues" evidence="6">
    <location>
        <begin position="375"/>
        <end position="384"/>
    </location>
</feature>
<dbReference type="PANTHER" id="PTHR13402:SF6">
    <property type="entry name" value="SECRETORY 16, ISOFORM I"/>
    <property type="match status" value="1"/>
</dbReference>
<dbReference type="GO" id="GO:0012507">
    <property type="term" value="C:ER to Golgi transport vesicle membrane"/>
    <property type="evidence" value="ECO:0007669"/>
    <property type="project" value="TreeGrafter"/>
</dbReference>
<dbReference type="GO" id="GO:0016192">
    <property type="term" value="P:vesicle-mediated transport"/>
    <property type="evidence" value="ECO:0007669"/>
    <property type="project" value="UniProtKB-KW"/>
</dbReference>
<comment type="subcellular location">
    <subcellularLocation>
        <location evidence="1">Endoplasmic reticulum</location>
    </subcellularLocation>
</comment>
<feature type="compositionally biased region" description="Acidic residues" evidence="6">
    <location>
        <begin position="413"/>
        <end position="444"/>
    </location>
</feature>
<gene>
    <name evidence="8" type="primary">SEC16A</name>
    <name evidence="8" type="ORF">T03_12098</name>
</gene>
<dbReference type="EMBL" id="JYDI01000002">
    <property type="protein sequence ID" value="KRY61255.1"/>
    <property type="molecule type" value="Genomic_DNA"/>
</dbReference>
<evidence type="ECO:0000256" key="4">
    <source>
        <dbReference type="ARBA" id="ARBA00022824"/>
    </source>
</evidence>
<sequence length="1591" mass="179461">MIRDYQSKVSLGLTMQQMPFNKFQASAAVFTIMEKIVTYFTKENISTMYNCHFCKKFTKFLFFIYVSPFLTECFEDKRQQKSDNKSSYYMMSSADGDVLEAVEKAELEFDWSQILNESEAANSSEFCQFESPCQRPLVDPKSPRNPKCLSPLEVSASTTFSVQTSEPVEQVVKYFEHIESVSCDRRIHEAVANAAVAAAHQPCQTESPRISDAGHRESPKILDAGHGESPRISEASHRESPRILDAGHMESASVERAVSGSESGQSGNNVLRPSSISLLAPRLNKQSTASLHRRFREAAAKSSVGVRRSSGQQLDRSESAVISLLPTKVTEVVSPVTLLPCTAADSPTTTGSGSRRPGQAVAGEVHLGSDEDRQVKRRAYRQRTKVSAVEPKVQSRRIAEVRRRRYYRRHYSDDDDEEEDLEREYEDEEEEEEDDDDDDDYEEGNDGRGQQFYRTQRVDYRTFPKSSGRSSARRHQHTNTQKREEYYDDRGALVRSMSRMSDREDNRYTVERGRRLQKEYRPKSAQSQLYENRHYDDSDEEEYYYKAAPGDSDHPWRVQSHVDPRIKSLLQSKEKLCKSTHHFTRKEIVLAPGWRQWLLEYYRLNGRWPTYDMIYWWSTKQRMALSGQTSHTVVGKAASSNTSALNSSSSTAVNQPVGEDTGIRGDLKKVNEPYLYSQAHAIARFGSGGNLIIHTSGKNSKALSTSIEIRSTWALLADSSGDSAVETTQIREFPGPLDSQCTLKETVLQYCQKQLELFKGGSKFRDHSSLVLFFQMMMLLIRQNGVVSGVDLAELLLGEWDPLAGDDEDDNDQHCDVEYKSNSSTNSTDSETENGFVIARRADAVKGRRVLEPRRRHHVGAQTANRAEKEFVRLLLRGSKKEALELAMGSQLWGHALFLAMKMGPRFHSTVMTRFANSVPLDSPLQTLYQMLSGGIPYASTRPMDSVNEWRAHLAMILANLTQDPADFESLQRQMYGVLSMGDSLVNNGQTFAGQFCFICCQLLVGWDAFEGNAERGPLITLIGADRDGRQSDETVFVTQKYLFTELVEYALALHWMNVKKATFWIRSLQKYKLQYALHLAELGFREEVLNYCKVLYKTMAYEFTTTGLMPDRAHASIVYALASRFQRFDVEHESYIQSIASDYVQPEWVTSLGNLFQNTSMSGSAVLNDCDHGGVEMKKMERIQSLESNLNAEANNKSTASVQLMDPALSAETSMQISFQRLQITQQQNLPNFSSDSAQVTAKDDCAQFKSSNFTPNIPAVVHHPHHTAADTVEAATAIPSFDEQQQQQQQQNANNFITSVNRFTSDISGSFPTQCEDNNVTNTFSLSSTMLDVKNNGMLVHQQQQQQQQFHHAKQHQYQHCQQQQQDSDKITDEAKRNQSWLGKTMGGIIQKFIPKGANEMILPDDSKKSIVWDEQKKRWVNMNASEDDASVDVAPPPKTLPVESLSSFNNYNAESDEQTFSSDVSKELFNLNSVAASEVRPNRFAVGSQRYVNVMVSGDSAQSGNLSSKLAFLPPMPTAIRDGGDLRTSSAVQNFWVPEPPSDSDNTELTTPFSDPFTQPERIDDSHQNHEKDGGVTFMNPMQYSGQQ</sequence>
<reference evidence="8 9" key="1">
    <citation type="submission" date="2015-01" db="EMBL/GenBank/DDBJ databases">
        <title>Evolution of Trichinella species and genotypes.</title>
        <authorList>
            <person name="Korhonen P.K."/>
            <person name="Edoardo P."/>
            <person name="Giuseppe L.R."/>
            <person name="Gasser R.B."/>
        </authorList>
    </citation>
    <scope>NUCLEOTIDE SEQUENCE [LARGE SCALE GENOMIC DNA]</scope>
    <source>
        <strain evidence="8">ISS120</strain>
    </source>
</reference>
<dbReference type="PANTHER" id="PTHR13402">
    <property type="entry name" value="RGPR-RELATED"/>
    <property type="match status" value="1"/>
</dbReference>
<feature type="domain" description="Sec16 Sec23-binding" evidence="7">
    <location>
        <begin position="873"/>
        <end position="1100"/>
    </location>
</feature>
<keyword evidence="5" id="KW-0931">ER-Golgi transport</keyword>
<feature type="compositionally biased region" description="Basic and acidic residues" evidence="6">
    <location>
        <begin position="212"/>
        <end position="248"/>
    </location>
</feature>
<feature type="region of interest" description="Disordered" evidence="6">
    <location>
        <begin position="807"/>
        <end position="833"/>
    </location>
</feature>
<keyword evidence="4" id="KW-0256">Endoplasmic reticulum</keyword>
<organism evidence="8 9">
    <name type="scientific">Trichinella britovi</name>
    <name type="common">Parasitic roundworm</name>
    <dbReference type="NCBI Taxonomy" id="45882"/>
    <lineage>
        <taxon>Eukaryota</taxon>
        <taxon>Metazoa</taxon>
        <taxon>Ecdysozoa</taxon>
        <taxon>Nematoda</taxon>
        <taxon>Enoplea</taxon>
        <taxon>Dorylaimia</taxon>
        <taxon>Trichinellida</taxon>
        <taxon>Trichinellidae</taxon>
        <taxon>Trichinella</taxon>
    </lineage>
</organism>
<feature type="compositionally biased region" description="Polar residues" evidence="6">
    <location>
        <begin position="260"/>
        <end position="272"/>
    </location>
</feature>
<name>A0A0V1DI91_TRIBR</name>
<feature type="region of interest" description="Disordered" evidence="6">
    <location>
        <begin position="411"/>
        <end position="488"/>
    </location>
</feature>
<evidence type="ECO:0000313" key="8">
    <source>
        <dbReference type="EMBL" id="KRY61255.1"/>
    </source>
</evidence>
<dbReference type="Gene3D" id="1.25.40.1030">
    <property type="match status" value="1"/>
</dbReference>
<proteinExistence type="inferred from homology"/>
<comment type="caution">
    <text evidence="8">The sequence shown here is derived from an EMBL/GenBank/DDBJ whole genome shotgun (WGS) entry which is preliminary data.</text>
</comment>